<dbReference type="RefSeq" id="WP_017825954.1">
    <property type="nucleotide sequence ID" value="NZ_JACBEK010000001.1"/>
</dbReference>
<reference evidence="1 2" key="1">
    <citation type="submission" date="2019-04" db="EMBL/GenBank/DDBJ databases">
        <title>Genome sequencing of Clostridium botulinum Groups I-IV and Clostridium butyricum.</title>
        <authorList>
            <person name="Brunt J."/>
            <person name="Van Vliet A.H.M."/>
            <person name="Stringer S.C."/>
            <person name="Carter A.T."/>
            <person name="Peck M.W."/>
        </authorList>
    </citation>
    <scope>NUCLEOTIDE SEQUENCE [LARGE SCALE GENOMIC DNA]</scope>
    <source>
        <strain evidence="1 2">CB-K-33E</strain>
    </source>
</reference>
<protein>
    <submittedName>
        <fullName evidence="1">Uncharacterized protein</fullName>
    </submittedName>
</protein>
<accession>A0A6B4RS55</accession>
<organism evidence="1 2">
    <name type="scientific">Clostridium botulinum</name>
    <dbReference type="NCBI Taxonomy" id="1491"/>
    <lineage>
        <taxon>Bacteria</taxon>
        <taxon>Bacillati</taxon>
        <taxon>Bacillota</taxon>
        <taxon>Clostridia</taxon>
        <taxon>Eubacteriales</taxon>
        <taxon>Clostridiaceae</taxon>
        <taxon>Clostridium</taxon>
    </lineage>
</organism>
<comment type="caution">
    <text evidence="1">The sequence shown here is derived from an EMBL/GenBank/DDBJ whole genome shotgun (WGS) entry which is preliminary data.</text>
</comment>
<name>A0A6B4RS55_CLOBO</name>
<dbReference type="OrthoDB" id="86584at2"/>
<dbReference type="AlphaFoldDB" id="A0A6B4RS55"/>
<evidence type="ECO:0000313" key="2">
    <source>
        <dbReference type="Proteomes" id="UP000473681"/>
    </source>
</evidence>
<sequence length="411" mass="48991">MIKQRVLQPQYVKNFECIGSKCEDSCCIGWMIGVDRKTYKKYKKLKNSELSFKIKRYISRNRSKFQGEHDYAKIKLENNLCPFLDKNKLCSIQLEKGYSYLSTVCNTYPRIWNRVNGTLEKSLTMSCPEAARLILLNKNIMEFDEVYEIIDTNYIIHKELNANDVSKATKGGKYFWNLRIFSISLLQNRRYELWERLIILGLFVERIDKEIRSKKLSNIDDVILKYSEYLEGNILKKQLNKIPTKINIQIKLLKEIADKRELFGITNKKYIDLFLEFLKGLNYDENNDIMKIAKKYNEAHEKYYTKFMVENEYMLENYCVNYAFKNTFPFSEEKTIFDSYMMLVIHYSLIKMHLIGISAQRKKMTKDLMIEVIQSFTKTVEHNKTYLNYINDLMKENNFNNIAYMAILLKN</sequence>
<dbReference type="NCBIfam" id="NF038110">
    <property type="entry name" value="Lys_methyl_FliB"/>
    <property type="match status" value="1"/>
</dbReference>
<evidence type="ECO:0000313" key="1">
    <source>
        <dbReference type="EMBL" id="NFN35800.1"/>
    </source>
</evidence>
<gene>
    <name evidence="1" type="ORF">FDB51_11845</name>
</gene>
<proteinExistence type="predicted"/>
<dbReference type="Proteomes" id="UP000473681">
    <property type="component" value="Unassembled WGS sequence"/>
</dbReference>
<dbReference type="EMBL" id="SWVK01000016">
    <property type="protein sequence ID" value="NFN35800.1"/>
    <property type="molecule type" value="Genomic_DNA"/>
</dbReference>